<keyword evidence="11" id="KW-1185">Reference proteome</keyword>
<dbReference type="EMBL" id="CAJNOK010012294">
    <property type="protein sequence ID" value="CAF1160441.1"/>
    <property type="molecule type" value="Genomic_DNA"/>
</dbReference>
<name>A0A814I0L5_9BILA</name>
<comment type="similarity">
    <text evidence="2">Belongs to the CD225/Dispanin family.</text>
</comment>
<evidence type="ECO:0000256" key="1">
    <source>
        <dbReference type="ARBA" id="ARBA00004370"/>
    </source>
</evidence>
<feature type="transmembrane region" description="Helical" evidence="6">
    <location>
        <begin position="59"/>
        <end position="81"/>
    </location>
</feature>
<dbReference type="GO" id="GO:0016020">
    <property type="term" value="C:membrane"/>
    <property type="evidence" value="ECO:0007669"/>
    <property type="project" value="UniProtKB-SubCell"/>
</dbReference>
<protein>
    <recommendedName>
        <fullName evidence="12">Interferon-induced transmembrane protein</fullName>
    </recommendedName>
</protein>
<feature type="transmembrane region" description="Helical" evidence="6">
    <location>
        <begin position="108"/>
        <end position="136"/>
    </location>
</feature>
<keyword evidence="5 6" id="KW-0472">Membrane</keyword>
<dbReference type="Pfam" id="PF04505">
    <property type="entry name" value="CD225"/>
    <property type="match status" value="1"/>
</dbReference>
<dbReference type="Proteomes" id="UP000682733">
    <property type="component" value="Unassembled WGS sequence"/>
</dbReference>
<keyword evidence="4 6" id="KW-1133">Transmembrane helix</keyword>
<comment type="caution">
    <text evidence="7">The sequence shown here is derived from an EMBL/GenBank/DDBJ whole genome shotgun (WGS) entry which is preliminary data.</text>
</comment>
<gene>
    <name evidence="7" type="ORF">GPM918_LOCUS14620</name>
    <name evidence="8" type="ORF">OVA965_LOCUS22065</name>
    <name evidence="9" type="ORF">SRO942_LOCUS14622</name>
    <name evidence="10" type="ORF">TMI583_LOCUS22777</name>
</gene>
<keyword evidence="3 6" id="KW-0812">Transmembrane</keyword>
<proteinExistence type="inferred from homology"/>
<reference evidence="7" key="1">
    <citation type="submission" date="2021-02" db="EMBL/GenBank/DDBJ databases">
        <authorList>
            <person name="Nowell W R."/>
        </authorList>
    </citation>
    <scope>NUCLEOTIDE SEQUENCE</scope>
</reference>
<evidence type="ECO:0000256" key="6">
    <source>
        <dbReference type="SAM" id="Phobius"/>
    </source>
</evidence>
<evidence type="ECO:0000313" key="11">
    <source>
        <dbReference type="Proteomes" id="UP000663829"/>
    </source>
</evidence>
<dbReference type="InterPro" id="IPR007593">
    <property type="entry name" value="CD225/Dispanin_fam"/>
</dbReference>
<evidence type="ECO:0000256" key="4">
    <source>
        <dbReference type="ARBA" id="ARBA00022989"/>
    </source>
</evidence>
<evidence type="ECO:0000256" key="5">
    <source>
        <dbReference type="ARBA" id="ARBA00023136"/>
    </source>
</evidence>
<dbReference type="EMBL" id="CAJNOQ010003550">
    <property type="protein sequence ID" value="CAF1017916.1"/>
    <property type="molecule type" value="Genomic_DNA"/>
</dbReference>
<evidence type="ECO:0000256" key="3">
    <source>
        <dbReference type="ARBA" id="ARBA00022692"/>
    </source>
</evidence>
<evidence type="ECO:0000313" key="8">
    <source>
        <dbReference type="EMBL" id="CAF1160441.1"/>
    </source>
</evidence>
<evidence type="ECO:0000313" key="10">
    <source>
        <dbReference type="EMBL" id="CAF3972122.1"/>
    </source>
</evidence>
<accession>A0A814I0L5</accession>
<comment type="subcellular location">
    <subcellularLocation>
        <location evidence="1">Membrane</location>
    </subcellularLocation>
</comment>
<dbReference type="AlphaFoldDB" id="A0A814I0L5"/>
<evidence type="ECO:0000313" key="7">
    <source>
        <dbReference type="EMBL" id="CAF1017916.1"/>
    </source>
</evidence>
<evidence type="ECO:0000256" key="2">
    <source>
        <dbReference type="ARBA" id="ARBA00006843"/>
    </source>
</evidence>
<dbReference type="Proteomes" id="UP000663829">
    <property type="component" value="Unassembled WGS sequence"/>
</dbReference>
<organism evidence="7 11">
    <name type="scientific">Didymodactylos carnosus</name>
    <dbReference type="NCBI Taxonomy" id="1234261"/>
    <lineage>
        <taxon>Eukaryota</taxon>
        <taxon>Metazoa</taxon>
        <taxon>Spiralia</taxon>
        <taxon>Gnathifera</taxon>
        <taxon>Rotifera</taxon>
        <taxon>Eurotatoria</taxon>
        <taxon>Bdelloidea</taxon>
        <taxon>Philodinida</taxon>
        <taxon>Philodinidae</taxon>
        <taxon>Didymodactylos</taxon>
    </lineage>
</organism>
<dbReference type="Proteomes" id="UP000677228">
    <property type="component" value="Unassembled WGS sequence"/>
</dbReference>
<dbReference type="EMBL" id="CAJOBC010003551">
    <property type="protein sequence ID" value="CAF3789424.1"/>
    <property type="molecule type" value="Genomic_DNA"/>
</dbReference>
<evidence type="ECO:0008006" key="12">
    <source>
        <dbReference type="Google" id="ProtNLM"/>
    </source>
</evidence>
<evidence type="ECO:0000313" key="9">
    <source>
        <dbReference type="EMBL" id="CAF3789424.1"/>
    </source>
</evidence>
<dbReference type="Proteomes" id="UP000681722">
    <property type="component" value="Unassembled WGS sequence"/>
</dbReference>
<dbReference type="EMBL" id="CAJOBA010033816">
    <property type="protein sequence ID" value="CAF3972122.1"/>
    <property type="molecule type" value="Genomic_DNA"/>
</dbReference>
<sequence length="138" mass="15617">MASYINKIVNDTDNSDMTNIVKQMKRFQQSSSIARNNLPKKSTPIPIIKPLNPNHIKDYYIWALVATIFCFFTIGPIIALYDSKRIQKLKDNKELINADKLSHKVGNVLVISSIIGAIIWGGIIIVITCIFFYGLFVQ</sequence>